<dbReference type="PANTHER" id="PTHR38444:SF1">
    <property type="entry name" value="ENTEROBACTIN BIOSYNTHESIS PROTEIN YBDZ"/>
    <property type="match status" value="1"/>
</dbReference>
<keyword evidence="3" id="KW-1185">Reference proteome</keyword>
<proteinExistence type="predicted"/>
<accession>A0ABS4TVT3</accession>
<protein>
    <submittedName>
        <fullName evidence="2">MbtH protein</fullName>
    </submittedName>
</protein>
<gene>
    <name evidence="2" type="ORF">JOF56_008914</name>
</gene>
<dbReference type="EMBL" id="JAGINW010000001">
    <property type="protein sequence ID" value="MBP2328529.1"/>
    <property type="molecule type" value="Genomic_DNA"/>
</dbReference>
<dbReference type="Proteomes" id="UP001519332">
    <property type="component" value="Unassembled WGS sequence"/>
</dbReference>
<dbReference type="Pfam" id="PF03621">
    <property type="entry name" value="MbtH"/>
    <property type="match status" value="1"/>
</dbReference>
<dbReference type="InterPro" id="IPR005153">
    <property type="entry name" value="MbtH-like_dom"/>
</dbReference>
<dbReference type="SUPFAM" id="SSF160582">
    <property type="entry name" value="MbtH-like"/>
    <property type="match status" value="1"/>
</dbReference>
<sequence length="72" mass="8285">MPDDDGQQRFKVVLNDEEQYSIWFADRADPPGWRGTGITGSKEDCLAHIEEVWTDMRPLSLRRRMAGEPLGH</sequence>
<feature type="domain" description="MbtH-like" evidence="1">
    <location>
        <begin position="1"/>
        <end position="51"/>
    </location>
</feature>
<name>A0ABS4TVT3_9PSEU</name>
<dbReference type="InterPro" id="IPR038020">
    <property type="entry name" value="MbtH-like_sf"/>
</dbReference>
<dbReference type="PANTHER" id="PTHR38444">
    <property type="entry name" value="ENTEROBACTIN BIOSYNTHESIS PROTEIN YBDZ"/>
    <property type="match status" value="1"/>
</dbReference>
<evidence type="ECO:0000313" key="2">
    <source>
        <dbReference type="EMBL" id="MBP2328529.1"/>
    </source>
</evidence>
<evidence type="ECO:0000313" key="3">
    <source>
        <dbReference type="Proteomes" id="UP001519332"/>
    </source>
</evidence>
<dbReference type="InterPro" id="IPR037407">
    <property type="entry name" value="MLP_fam"/>
</dbReference>
<organism evidence="2 3">
    <name type="scientific">Kibdelosporangium banguiense</name>
    <dbReference type="NCBI Taxonomy" id="1365924"/>
    <lineage>
        <taxon>Bacteria</taxon>
        <taxon>Bacillati</taxon>
        <taxon>Actinomycetota</taxon>
        <taxon>Actinomycetes</taxon>
        <taxon>Pseudonocardiales</taxon>
        <taxon>Pseudonocardiaceae</taxon>
        <taxon>Kibdelosporangium</taxon>
    </lineage>
</organism>
<reference evidence="2 3" key="1">
    <citation type="submission" date="2021-03" db="EMBL/GenBank/DDBJ databases">
        <title>Sequencing the genomes of 1000 actinobacteria strains.</title>
        <authorList>
            <person name="Klenk H.-P."/>
        </authorList>
    </citation>
    <scope>NUCLEOTIDE SEQUENCE [LARGE SCALE GENOMIC DNA]</scope>
    <source>
        <strain evidence="2 3">DSM 46670</strain>
    </source>
</reference>
<evidence type="ECO:0000259" key="1">
    <source>
        <dbReference type="SMART" id="SM00923"/>
    </source>
</evidence>
<dbReference type="Gene3D" id="3.90.820.10">
    <property type="entry name" value="Structural Genomics, Unknown Function 30-nov-00 1gh9 Mol_id"/>
    <property type="match status" value="1"/>
</dbReference>
<dbReference type="RefSeq" id="WP_209645506.1">
    <property type="nucleotide sequence ID" value="NZ_JAGINW010000001.1"/>
</dbReference>
<dbReference type="SMART" id="SM00923">
    <property type="entry name" value="MbtH"/>
    <property type="match status" value="1"/>
</dbReference>
<comment type="caution">
    <text evidence="2">The sequence shown here is derived from an EMBL/GenBank/DDBJ whole genome shotgun (WGS) entry which is preliminary data.</text>
</comment>